<accession>A0ABZ1BM50</accession>
<dbReference type="PANTHER" id="PTHR11061:SF30">
    <property type="entry name" value="TRNA (URACIL(54)-C(5))-METHYLTRANSFERASE"/>
    <property type="match status" value="1"/>
</dbReference>
<feature type="active site" evidence="5">
    <location>
        <position position="440"/>
    </location>
</feature>
<organism evidence="7 8">
    <name type="scientific">Geochorda subterranea</name>
    <dbReference type="NCBI Taxonomy" id="3109564"/>
    <lineage>
        <taxon>Bacteria</taxon>
        <taxon>Bacillati</taxon>
        <taxon>Bacillota</taxon>
        <taxon>Limnochordia</taxon>
        <taxon>Limnochordales</taxon>
        <taxon>Geochordaceae</taxon>
        <taxon>Geochorda</taxon>
    </lineage>
</organism>
<comment type="similarity">
    <text evidence="4">Belongs to the class I-like SAM-binding methyltransferase superfamily. RNA M5U methyltransferase family.</text>
</comment>
<feature type="binding site" evidence="4">
    <location>
        <position position="361"/>
    </location>
    <ligand>
        <name>S-adenosyl-L-methionine</name>
        <dbReference type="ChEBI" id="CHEBI:59789"/>
    </ligand>
</feature>
<dbReference type="InterPro" id="IPR002792">
    <property type="entry name" value="TRAM_dom"/>
</dbReference>
<dbReference type="InterPro" id="IPR029063">
    <property type="entry name" value="SAM-dependent_MTases_sf"/>
</dbReference>
<evidence type="ECO:0000256" key="5">
    <source>
        <dbReference type="PROSITE-ProRule" id="PRU10015"/>
    </source>
</evidence>
<dbReference type="Pfam" id="PF05958">
    <property type="entry name" value="tRNA_U5-meth_tr"/>
    <property type="match status" value="1"/>
</dbReference>
<dbReference type="InterPro" id="IPR030390">
    <property type="entry name" value="MeTrfase_TrmA_AS"/>
</dbReference>
<keyword evidence="8" id="KW-1185">Reference proteome</keyword>
<dbReference type="Proteomes" id="UP001333102">
    <property type="component" value="Chromosome"/>
</dbReference>
<dbReference type="Gene3D" id="2.40.50.1070">
    <property type="match status" value="1"/>
</dbReference>
<dbReference type="SUPFAM" id="SSF53335">
    <property type="entry name" value="S-adenosyl-L-methionine-dependent methyltransferases"/>
    <property type="match status" value="1"/>
</dbReference>
<dbReference type="RefSeq" id="WP_324667871.1">
    <property type="nucleotide sequence ID" value="NZ_CP141614.1"/>
</dbReference>
<feature type="binding site" evidence="4">
    <location>
        <position position="413"/>
    </location>
    <ligand>
        <name>S-adenosyl-L-methionine</name>
        <dbReference type="ChEBI" id="CHEBI:59789"/>
    </ligand>
</feature>
<dbReference type="EC" id="2.1.1.190" evidence="7"/>
<proteinExistence type="inferred from homology"/>
<evidence type="ECO:0000256" key="3">
    <source>
        <dbReference type="ARBA" id="ARBA00022691"/>
    </source>
</evidence>
<keyword evidence="3 4" id="KW-0949">S-adenosyl-L-methionine</keyword>
<dbReference type="Gene3D" id="2.40.50.140">
    <property type="entry name" value="Nucleic acid-binding proteins"/>
    <property type="match status" value="1"/>
</dbReference>
<evidence type="ECO:0000256" key="4">
    <source>
        <dbReference type="PROSITE-ProRule" id="PRU01024"/>
    </source>
</evidence>
<sequence>MTEGETGEERRGSGPGVGDRLELAVRSLDPHGDGVARTPDGLVVFVEGGLPGDRVEATVTQRAARHARARLERLVERSPQRVAPPCPVVEACGGCPLMALAYPAQLEAKRRTVVDALARIGGLDGAEERVRPTLGMERPWSYRNKALHPVGRDEQGRPVVGFYRRGSHEVVPVSDCAVQHPTNVRLAAAARDAIEALGLPVYDEASGRGWVRHVLARVGEATGEALLVLVTASLEEPRPGVLADMAQRVRERVAELVGMVQNVNPRRTNVVLGPHNRLIWGRDRLYERVAGLTLELSATAFFQVNTRQAEVLYREVRRRVEGFLASRGLPPGQGLLLDLYCGVGGIGLAAADLVERLVGVEEDPRAVADARRNAALNGVDHARFVVGPVEQVLPEEMAKRRAAAGGPVMVVVDPPRKGLDARVVETLARAAPDLVVYVSCNPATMARDLRQLLERTERAGSAYEWGPVQPVDLFPHTAHVEAVTHLVRRGGAR</sequence>
<dbReference type="PANTHER" id="PTHR11061">
    <property type="entry name" value="RNA M5U METHYLTRANSFERASE"/>
    <property type="match status" value="1"/>
</dbReference>
<dbReference type="NCBIfam" id="TIGR00479">
    <property type="entry name" value="rumA"/>
    <property type="match status" value="1"/>
</dbReference>
<reference evidence="8" key="1">
    <citation type="submission" date="2023-12" db="EMBL/GenBank/DDBJ databases">
        <title>Novel isolates from deep terrestrial aquifers shed light on the physiology and ecology of the class Limnochordia.</title>
        <authorList>
            <person name="Karnachuk O.V."/>
            <person name="Lukina A.P."/>
            <person name="Avakyan M.R."/>
            <person name="Kadnikov V."/>
            <person name="Begmatov S."/>
            <person name="Beletsky A.V."/>
            <person name="Mardanov A.V."/>
            <person name="Ravin N.V."/>
        </authorList>
    </citation>
    <scope>NUCLEOTIDE SEQUENCE [LARGE SCALE GENOMIC DNA]</scope>
    <source>
        <strain evidence="8">LN</strain>
    </source>
</reference>
<gene>
    <name evidence="7" type="primary">rlmD</name>
    <name evidence="7" type="ORF">VLY81_09200</name>
</gene>
<evidence type="ECO:0000259" key="6">
    <source>
        <dbReference type="PROSITE" id="PS50926"/>
    </source>
</evidence>
<dbReference type="InterPro" id="IPR012340">
    <property type="entry name" value="NA-bd_OB-fold"/>
</dbReference>
<dbReference type="CDD" id="cd02440">
    <property type="entry name" value="AdoMet_MTases"/>
    <property type="match status" value="1"/>
</dbReference>
<dbReference type="PROSITE" id="PS51687">
    <property type="entry name" value="SAM_MT_RNA_M5U"/>
    <property type="match status" value="1"/>
</dbReference>
<keyword evidence="1 4" id="KW-0489">Methyltransferase</keyword>
<keyword evidence="2 4" id="KW-0808">Transferase</keyword>
<feature type="active site" description="Nucleophile" evidence="4">
    <location>
        <position position="440"/>
    </location>
</feature>
<dbReference type="PROSITE" id="PS01230">
    <property type="entry name" value="TRMA_1"/>
    <property type="match status" value="1"/>
</dbReference>
<feature type="domain" description="TRAM" evidence="6">
    <location>
        <begin position="14"/>
        <end position="73"/>
    </location>
</feature>
<dbReference type="Pfam" id="PF01938">
    <property type="entry name" value="TRAM"/>
    <property type="match status" value="1"/>
</dbReference>
<evidence type="ECO:0000256" key="1">
    <source>
        <dbReference type="ARBA" id="ARBA00022603"/>
    </source>
</evidence>
<evidence type="ECO:0000256" key="2">
    <source>
        <dbReference type="ARBA" id="ARBA00022679"/>
    </source>
</evidence>
<dbReference type="PROSITE" id="PS50926">
    <property type="entry name" value="TRAM"/>
    <property type="match status" value="1"/>
</dbReference>
<name>A0ABZ1BM50_9FIRM</name>
<feature type="binding site" evidence="4">
    <location>
        <position position="303"/>
    </location>
    <ligand>
        <name>S-adenosyl-L-methionine</name>
        <dbReference type="ChEBI" id="CHEBI:59789"/>
    </ligand>
</feature>
<evidence type="ECO:0000313" key="7">
    <source>
        <dbReference type="EMBL" id="WRP13626.1"/>
    </source>
</evidence>
<dbReference type="Gene3D" id="3.40.50.150">
    <property type="entry name" value="Vaccinia Virus protein VP39"/>
    <property type="match status" value="1"/>
</dbReference>
<dbReference type="InterPro" id="IPR010280">
    <property type="entry name" value="U5_MeTrfase_fam"/>
</dbReference>
<evidence type="ECO:0000313" key="8">
    <source>
        <dbReference type="Proteomes" id="UP001333102"/>
    </source>
</evidence>
<dbReference type="PROSITE" id="PS01231">
    <property type="entry name" value="TRMA_2"/>
    <property type="match status" value="1"/>
</dbReference>
<dbReference type="EMBL" id="CP141614">
    <property type="protein sequence ID" value="WRP13626.1"/>
    <property type="molecule type" value="Genomic_DNA"/>
</dbReference>
<protein>
    <submittedName>
        <fullName evidence="7">23S rRNA (Uracil(1939)-C(5))-methyltransferase RlmD</fullName>
        <ecNumber evidence="7">2.1.1.190</ecNumber>
    </submittedName>
</protein>
<dbReference type="InterPro" id="IPR030391">
    <property type="entry name" value="MeTrfase_TrmA_CS"/>
</dbReference>
<dbReference type="SUPFAM" id="SSF50249">
    <property type="entry name" value="Nucleic acid-binding proteins"/>
    <property type="match status" value="1"/>
</dbReference>
<dbReference type="GO" id="GO:0032259">
    <property type="term" value="P:methylation"/>
    <property type="evidence" value="ECO:0007669"/>
    <property type="project" value="UniProtKB-KW"/>
</dbReference>
<feature type="binding site" evidence="4">
    <location>
        <position position="340"/>
    </location>
    <ligand>
        <name>S-adenosyl-L-methionine</name>
        <dbReference type="ChEBI" id="CHEBI:59789"/>
    </ligand>
</feature>
<dbReference type="GO" id="GO:0008168">
    <property type="term" value="F:methyltransferase activity"/>
    <property type="evidence" value="ECO:0007669"/>
    <property type="project" value="UniProtKB-KW"/>
</dbReference>